<dbReference type="Proteomes" id="UP000694523">
    <property type="component" value="Unplaced"/>
</dbReference>
<dbReference type="SMART" id="SM00078">
    <property type="entry name" value="IlGF"/>
    <property type="match status" value="1"/>
</dbReference>
<comment type="subcellular location">
    <subcellularLocation>
        <location evidence="1">Secreted</location>
    </subcellularLocation>
</comment>
<feature type="chain" id="PRO_5034991835" description="Insulin-like domain-containing protein" evidence="7">
    <location>
        <begin position="27"/>
        <end position="107"/>
    </location>
</feature>
<dbReference type="PANTHER" id="PTHR20968:SF2">
    <property type="entry name" value="INSULIN-LIKE PEPTIDE INSL5"/>
    <property type="match status" value="1"/>
</dbReference>
<dbReference type="Pfam" id="PF00049">
    <property type="entry name" value="Insulin"/>
    <property type="match status" value="1"/>
</dbReference>
<accession>A0A8C6U6Y1</accession>
<keyword evidence="7" id="KW-0732">Signal</keyword>
<evidence type="ECO:0000256" key="2">
    <source>
        <dbReference type="ARBA" id="ARBA00009034"/>
    </source>
</evidence>
<feature type="signal peptide" evidence="7">
    <location>
        <begin position="1"/>
        <end position="26"/>
    </location>
</feature>
<dbReference type="GO" id="GO:0005179">
    <property type="term" value="F:hormone activity"/>
    <property type="evidence" value="ECO:0007669"/>
    <property type="project" value="UniProtKB-KW"/>
</dbReference>
<keyword evidence="10" id="KW-1185">Reference proteome</keyword>
<name>A0A8C6U6Y1_9GOBI</name>
<dbReference type="GO" id="GO:0001664">
    <property type="term" value="F:G protein-coupled receptor binding"/>
    <property type="evidence" value="ECO:0007669"/>
    <property type="project" value="TreeGrafter"/>
</dbReference>
<sequence>DVQSRPLLSSIVGVLLCLLCVAHSESQNNANGLRLCGRAFVRALVFTCGGSRWRRLTAEGALATHLSTEVMKPISRQWRDEHQALMTECCDVGCQKSDLTLFCSLSQ</sequence>
<comment type="subunit">
    <text evidence="3">Heterodimer of a B chain and an A chain linked by two disulfide bonds.</text>
</comment>
<evidence type="ECO:0000256" key="3">
    <source>
        <dbReference type="ARBA" id="ARBA00011207"/>
    </source>
</evidence>
<dbReference type="Ensembl" id="ENSNMLT00000034472.1">
    <property type="protein sequence ID" value="ENSNMLP00000030931.1"/>
    <property type="gene ID" value="ENSNMLG00000019449.1"/>
</dbReference>
<evidence type="ECO:0000256" key="4">
    <source>
        <dbReference type="ARBA" id="ARBA00022525"/>
    </source>
</evidence>
<dbReference type="InterPro" id="IPR022352">
    <property type="entry name" value="Ins/IGF/rlx"/>
</dbReference>
<proteinExistence type="inferred from homology"/>
<feature type="domain" description="Insulin-like" evidence="8">
    <location>
        <begin position="33"/>
        <end position="103"/>
    </location>
</feature>
<comment type="similarity">
    <text evidence="2">Belongs to the insulin family.</text>
</comment>
<evidence type="ECO:0000256" key="1">
    <source>
        <dbReference type="ARBA" id="ARBA00004613"/>
    </source>
</evidence>
<dbReference type="PANTHER" id="PTHR20968">
    <property type="entry name" value="ILGF DOMAIN-CONTAINING PROTEIN"/>
    <property type="match status" value="1"/>
</dbReference>
<dbReference type="SUPFAM" id="SSF56994">
    <property type="entry name" value="Insulin-like"/>
    <property type="match status" value="1"/>
</dbReference>
<reference evidence="9" key="2">
    <citation type="submission" date="2025-09" db="UniProtKB">
        <authorList>
            <consortium name="Ensembl"/>
        </authorList>
    </citation>
    <scope>IDENTIFICATION</scope>
</reference>
<reference evidence="9" key="1">
    <citation type="submission" date="2025-08" db="UniProtKB">
        <authorList>
            <consortium name="Ensembl"/>
        </authorList>
    </citation>
    <scope>IDENTIFICATION</scope>
</reference>
<evidence type="ECO:0000256" key="6">
    <source>
        <dbReference type="ARBA" id="ARBA00023157"/>
    </source>
</evidence>
<dbReference type="InterPro" id="IPR051777">
    <property type="entry name" value="Insulin-like_neuro_ligands"/>
</dbReference>
<evidence type="ECO:0000259" key="8">
    <source>
        <dbReference type="SMART" id="SM00078"/>
    </source>
</evidence>
<dbReference type="GO" id="GO:0005576">
    <property type="term" value="C:extracellular region"/>
    <property type="evidence" value="ECO:0007669"/>
    <property type="project" value="UniProtKB-SubCell"/>
</dbReference>
<keyword evidence="5" id="KW-0372">Hormone</keyword>
<organism evidence="9 10">
    <name type="scientific">Neogobius melanostomus</name>
    <name type="common">round goby</name>
    <dbReference type="NCBI Taxonomy" id="47308"/>
    <lineage>
        <taxon>Eukaryota</taxon>
        <taxon>Metazoa</taxon>
        <taxon>Chordata</taxon>
        <taxon>Craniata</taxon>
        <taxon>Vertebrata</taxon>
        <taxon>Euteleostomi</taxon>
        <taxon>Actinopterygii</taxon>
        <taxon>Neopterygii</taxon>
        <taxon>Teleostei</taxon>
        <taxon>Neoteleostei</taxon>
        <taxon>Acanthomorphata</taxon>
        <taxon>Gobiaria</taxon>
        <taxon>Gobiiformes</taxon>
        <taxon>Gobioidei</taxon>
        <taxon>Gobiidae</taxon>
        <taxon>Benthophilinae</taxon>
        <taxon>Neogobiini</taxon>
        <taxon>Neogobius</taxon>
    </lineage>
</organism>
<dbReference type="Gene3D" id="1.10.100.10">
    <property type="entry name" value="Insulin-like"/>
    <property type="match status" value="1"/>
</dbReference>
<keyword evidence="4" id="KW-0964">Secreted</keyword>
<protein>
    <recommendedName>
        <fullName evidence="8">Insulin-like domain-containing protein</fullName>
    </recommendedName>
</protein>
<dbReference type="AlphaFoldDB" id="A0A8C6U6Y1"/>
<evidence type="ECO:0000256" key="7">
    <source>
        <dbReference type="SAM" id="SignalP"/>
    </source>
</evidence>
<evidence type="ECO:0000256" key="5">
    <source>
        <dbReference type="ARBA" id="ARBA00022702"/>
    </source>
</evidence>
<dbReference type="InterPro" id="IPR016179">
    <property type="entry name" value="Insulin-like"/>
</dbReference>
<dbReference type="CDD" id="cd04365">
    <property type="entry name" value="IlGF_relaxin_like"/>
    <property type="match status" value="1"/>
</dbReference>
<evidence type="ECO:0000313" key="9">
    <source>
        <dbReference type="Ensembl" id="ENSNMLP00000030931.1"/>
    </source>
</evidence>
<keyword evidence="6" id="KW-1015">Disulfide bond</keyword>
<dbReference type="InterPro" id="IPR036438">
    <property type="entry name" value="Insulin-like_sf"/>
</dbReference>
<dbReference type="PRINTS" id="PR00276">
    <property type="entry name" value="INSULINFAMLY"/>
</dbReference>
<evidence type="ECO:0000313" key="10">
    <source>
        <dbReference type="Proteomes" id="UP000694523"/>
    </source>
</evidence>